<comment type="similarity">
    <text evidence="1">Belongs to the universal stress protein A family.</text>
</comment>
<dbReference type="SUPFAM" id="SSF52402">
    <property type="entry name" value="Adenine nucleotide alpha hydrolases-like"/>
    <property type="match status" value="2"/>
</dbReference>
<dbReference type="InterPro" id="IPR006016">
    <property type="entry name" value="UspA"/>
</dbReference>
<keyword evidence="4" id="KW-1185">Reference proteome</keyword>
<evidence type="ECO:0000259" key="2">
    <source>
        <dbReference type="Pfam" id="PF00582"/>
    </source>
</evidence>
<accession>A0ABV9N4Y2</accession>
<dbReference type="PANTHER" id="PTHR46268:SF6">
    <property type="entry name" value="UNIVERSAL STRESS PROTEIN UP12"/>
    <property type="match status" value="1"/>
</dbReference>
<dbReference type="InterPro" id="IPR014729">
    <property type="entry name" value="Rossmann-like_a/b/a_fold"/>
</dbReference>
<evidence type="ECO:0000313" key="3">
    <source>
        <dbReference type="EMBL" id="MFC4722534.1"/>
    </source>
</evidence>
<dbReference type="InterPro" id="IPR006015">
    <property type="entry name" value="Universal_stress_UspA"/>
</dbReference>
<dbReference type="Gene3D" id="3.40.50.620">
    <property type="entry name" value="HUPs"/>
    <property type="match status" value="2"/>
</dbReference>
<name>A0ABV9N4Y2_9FLAO</name>
<dbReference type="PANTHER" id="PTHR46268">
    <property type="entry name" value="STRESS RESPONSE PROTEIN NHAX"/>
    <property type="match status" value="1"/>
</dbReference>
<evidence type="ECO:0000256" key="1">
    <source>
        <dbReference type="ARBA" id="ARBA00008791"/>
    </source>
</evidence>
<dbReference type="PRINTS" id="PR01438">
    <property type="entry name" value="UNVRSLSTRESS"/>
</dbReference>
<comment type="caution">
    <text evidence="3">The sequence shown here is derived from an EMBL/GenBank/DDBJ whole genome shotgun (WGS) entry which is preliminary data.</text>
</comment>
<gene>
    <name evidence="3" type="ORF">ACFO5O_09385</name>
</gene>
<feature type="domain" description="UspA" evidence="2">
    <location>
        <begin position="1"/>
        <end position="141"/>
    </location>
</feature>
<dbReference type="RefSeq" id="WP_387963124.1">
    <property type="nucleotide sequence ID" value="NZ_JBHSGP010000014.1"/>
</dbReference>
<dbReference type="Proteomes" id="UP001595953">
    <property type="component" value="Unassembled WGS sequence"/>
</dbReference>
<evidence type="ECO:0000313" key="4">
    <source>
        <dbReference type="Proteomes" id="UP001595953"/>
    </source>
</evidence>
<reference evidence="4" key="1">
    <citation type="journal article" date="2019" name="Int. J. Syst. Evol. Microbiol.">
        <title>The Global Catalogue of Microorganisms (GCM) 10K type strain sequencing project: providing services to taxonomists for standard genome sequencing and annotation.</title>
        <authorList>
            <consortium name="The Broad Institute Genomics Platform"/>
            <consortium name="The Broad Institute Genome Sequencing Center for Infectious Disease"/>
            <person name="Wu L."/>
            <person name="Ma J."/>
        </authorList>
    </citation>
    <scope>NUCLEOTIDE SEQUENCE [LARGE SCALE GENOMIC DNA]</scope>
    <source>
        <strain evidence="4">CCUG 63682</strain>
    </source>
</reference>
<dbReference type="EMBL" id="JBHSGP010000014">
    <property type="protein sequence ID" value="MFC4722534.1"/>
    <property type="molecule type" value="Genomic_DNA"/>
</dbReference>
<protein>
    <submittedName>
        <fullName evidence="3">Universal stress protein</fullName>
    </submittedName>
</protein>
<organism evidence="3 4">
    <name type="scientific">Geojedonia litorea</name>
    <dbReference type="NCBI Taxonomy" id="1268269"/>
    <lineage>
        <taxon>Bacteria</taxon>
        <taxon>Pseudomonadati</taxon>
        <taxon>Bacteroidota</taxon>
        <taxon>Flavobacteriia</taxon>
        <taxon>Flavobacteriales</taxon>
        <taxon>Flavobacteriaceae</taxon>
        <taxon>Geojedonia</taxon>
    </lineage>
</organism>
<proteinExistence type="inferred from homology"/>
<dbReference type="CDD" id="cd00293">
    <property type="entry name" value="USP-like"/>
    <property type="match status" value="2"/>
</dbReference>
<feature type="domain" description="UspA" evidence="2">
    <location>
        <begin position="157"/>
        <end position="272"/>
    </location>
</feature>
<sequence length="274" mass="31180">MKKILVPTDFSKTAEHALKVAAQLAKTYDFEIYLLHLLELPLQEVDPLNAHSELPEAMFFMKLAHQKFEALMSKDFLKDIKVHETIKPDNSFSGIIDKCHELKIDFIVMGSHGVSGLKELFIGSNAEKVVRTSDIPVLVVKKEHADFHVYDFVFASNFKNECKHTYKQAIEFARLFDAKIHLLMVNTASKFITSKDAKSRITEFVKNTRFENYSINIYNDKSVEAGILNFASEIDADLIGISTYGRQGLAHFFSSNISEDLVNHAKRPVMTFKI</sequence>
<dbReference type="Pfam" id="PF00582">
    <property type="entry name" value="Usp"/>
    <property type="match status" value="2"/>
</dbReference>